<reference evidence="2 3" key="1">
    <citation type="journal article" date="2015" name="Genome Biol. Evol.">
        <title>Comparative Genomics of a Bacterivorous Green Alga Reveals Evolutionary Causalities and Consequences of Phago-Mixotrophic Mode of Nutrition.</title>
        <authorList>
            <person name="Burns J.A."/>
            <person name="Paasch A."/>
            <person name="Narechania A."/>
            <person name="Kim E."/>
        </authorList>
    </citation>
    <scope>NUCLEOTIDE SEQUENCE [LARGE SCALE GENOMIC DNA]</scope>
    <source>
        <strain evidence="2 3">PLY_AMNH</strain>
    </source>
</reference>
<feature type="region of interest" description="Disordered" evidence="1">
    <location>
        <begin position="155"/>
        <end position="189"/>
    </location>
</feature>
<organism evidence="2 3">
    <name type="scientific">Cymbomonas tetramitiformis</name>
    <dbReference type="NCBI Taxonomy" id="36881"/>
    <lineage>
        <taxon>Eukaryota</taxon>
        <taxon>Viridiplantae</taxon>
        <taxon>Chlorophyta</taxon>
        <taxon>Pyramimonadophyceae</taxon>
        <taxon>Pyramimonadales</taxon>
        <taxon>Pyramimonadaceae</taxon>
        <taxon>Cymbomonas</taxon>
    </lineage>
</organism>
<protein>
    <submittedName>
        <fullName evidence="2">Uncharacterized protein</fullName>
    </submittedName>
</protein>
<accession>A0AAE0C7Y8</accession>
<evidence type="ECO:0000313" key="2">
    <source>
        <dbReference type="EMBL" id="KAK3248982.1"/>
    </source>
</evidence>
<dbReference type="EMBL" id="LGRX02027656">
    <property type="protein sequence ID" value="KAK3248982.1"/>
    <property type="molecule type" value="Genomic_DNA"/>
</dbReference>
<gene>
    <name evidence="2" type="ORF">CYMTET_41580</name>
</gene>
<feature type="region of interest" description="Disordered" evidence="1">
    <location>
        <begin position="106"/>
        <end position="142"/>
    </location>
</feature>
<feature type="compositionally biased region" description="Gly residues" evidence="1">
    <location>
        <begin position="113"/>
        <end position="137"/>
    </location>
</feature>
<keyword evidence="3" id="KW-1185">Reference proteome</keyword>
<evidence type="ECO:0000256" key="1">
    <source>
        <dbReference type="SAM" id="MobiDB-lite"/>
    </source>
</evidence>
<dbReference type="AlphaFoldDB" id="A0AAE0C7Y8"/>
<evidence type="ECO:0000313" key="3">
    <source>
        <dbReference type="Proteomes" id="UP001190700"/>
    </source>
</evidence>
<comment type="caution">
    <text evidence="2">The sequence shown here is derived from an EMBL/GenBank/DDBJ whole genome shotgun (WGS) entry which is preliminary data.</text>
</comment>
<proteinExistence type="predicted"/>
<name>A0AAE0C7Y8_9CHLO</name>
<sequence length="189" mass="18821">MFTAWIVPYVEPNSVKTTDASEDNVATMASADDVAVLGKYTVEPTNTLPPVMLVMLTSEVLTAAAAAIWDTYDARKDAEKVASSKAERASSGKATVEMTVSTVTVAGKEEEGGGGSWLGSGGGGGNGGGGGGHGGAAEEGTVEAAEEDIVEAAEEGHGGRGGGHSGGGEEGHGGDGGTEITVRLPVRTW</sequence>
<dbReference type="Proteomes" id="UP001190700">
    <property type="component" value="Unassembled WGS sequence"/>
</dbReference>